<gene>
    <name evidence="4" type="ORF">GKE97_11750</name>
    <name evidence="2" type="ORF">PND83_03545</name>
    <name evidence="3" type="ORF">PNE06_01995</name>
</gene>
<protein>
    <submittedName>
        <fullName evidence="4">Uncharacterized protein</fullName>
    </submittedName>
</protein>
<feature type="transmembrane region" description="Helical" evidence="1">
    <location>
        <begin position="43"/>
        <end position="69"/>
    </location>
</feature>
<evidence type="ECO:0000256" key="1">
    <source>
        <dbReference type="SAM" id="Phobius"/>
    </source>
</evidence>
<dbReference type="AlphaFoldDB" id="A0A174LEE4"/>
<evidence type="ECO:0000313" key="2">
    <source>
        <dbReference type="EMBL" id="MDB7905044.1"/>
    </source>
</evidence>
<evidence type="ECO:0000313" key="3">
    <source>
        <dbReference type="EMBL" id="MDB7931835.1"/>
    </source>
</evidence>
<comment type="caution">
    <text evidence="4">The sequence shown here is derived from an EMBL/GenBank/DDBJ whole genome shotgun (WGS) entry which is preliminary data.</text>
</comment>
<dbReference type="Proteomes" id="UP000434475">
    <property type="component" value="Unassembled WGS sequence"/>
</dbReference>
<name>A0A174LEE4_FLAPL</name>
<sequence length="74" mass="7456">MYAYPVHSSVPAPRTAARASWKSAASGCLAWGLKTHPIVTGTAVLALSGAVLVGGVSLAVLAVNLPLYLAALLL</sequence>
<evidence type="ECO:0000313" key="4">
    <source>
        <dbReference type="EMBL" id="MSB20193.1"/>
    </source>
</evidence>
<reference evidence="2" key="2">
    <citation type="submission" date="2023-01" db="EMBL/GenBank/DDBJ databases">
        <title>Human gut microbiome strain richness.</title>
        <authorList>
            <person name="Chen-Liaw A."/>
        </authorList>
    </citation>
    <scope>NUCLEOTIDE SEQUENCE</scope>
    <source>
        <strain evidence="3">1001287st1_F4_1001285I_161205</strain>
        <strain evidence="2">2225st1_A6_2225SCRN_200828</strain>
    </source>
</reference>
<keyword evidence="1" id="KW-0472">Membrane</keyword>
<keyword evidence="1" id="KW-0812">Transmembrane</keyword>
<dbReference type="Proteomes" id="UP001211173">
    <property type="component" value="Unassembled WGS sequence"/>
</dbReference>
<keyword evidence="1" id="KW-1133">Transmembrane helix</keyword>
<dbReference type="EMBL" id="JAQLWV010000002">
    <property type="protein sequence ID" value="MDB7931835.1"/>
    <property type="molecule type" value="Genomic_DNA"/>
</dbReference>
<organism evidence="4 5">
    <name type="scientific">Flavonifractor plautii</name>
    <name type="common">Fusobacterium plautii</name>
    <dbReference type="NCBI Taxonomy" id="292800"/>
    <lineage>
        <taxon>Bacteria</taxon>
        <taxon>Bacillati</taxon>
        <taxon>Bacillota</taxon>
        <taxon>Clostridia</taxon>
        <taxon>Eubacteriales</taxon>
        <taxon>Oscillospiraceae</taxon>
        <taxon>Flavonifractor</taxon>
    </lineage>
</organism>
<evidence type="ECO:0000313" key="5">
    <source>
        <dbReference type="Proteomes" id="UP000434475"/>
    </source>
</evidence>
<dbReference type="EMBL" id="WKPR01000010">
    <property type="protein sequence ID" value="MSB20193.1"/>
    <property type="molecule type" value="Genomic_DNA"/>
</dbReference>
<dbReference type="Proteomes" id="UP001211006">
    <property type="component" value="Unassembled WGS sequence"/>
</dbReference>
<reference evidence="4 5" key="1">
    <citation type="journal article" date="2019" name="Nat. Med.">
        <title>A library of human gut bacterial isolates paired with longitudinal multiomics data enables mechanistic microbiome research.</title>
        <authorList>
            <person name="Poyet M."/>
            <person name="Groussin M."/>
            <person name="Gibbons S.M."/>
            <person name="Avila-Pacheco J."/>
            <person name="Jiang X."/>
            <person name="Kearney S.M."/>
            <person name="Perrotta A.R."/>
            <person name="Berdy B."/>
            <person name="Zhao S."/>
            <person name="Lieberman T.D."/>
            <person name="Swanson P.K."/>
            <person name="Smith M."/>
            <person name="Roesemann S."/>
            <person name="Alexander J.E."/>
            <person name="Rich S.A."/>
            <person name="Livny J."/>
            <person name="Vlamakis H."/>
            <person name="Clish C."/>
            <person name="Bullock K."/>
            <person name="Deik A."/>
            <person name="Scott J."/>
            <person name="Pierce K.A."/>
            <person name="Xavier R.J."/>
            <person name="Alm E.J."/>
        </authorList>
    </citation>
    <scope>NUCLEOTIDE SEQUENCE [LARGE SCALE GENOMIC DNA]</scope>
    <source>
        <strain evidence="4 5">BIOML-A2</strain>
    </source>
</reference>
<dbReference type="EMBL" id="JAQLWO010000003">
    <property type="protein sequence ID" value="MDB7905044.1"/>
    <property type="molecule type" value="Genomic_DNA"/>
</dbReference>
<dbReference type="RefSeq" id="WP_009259299.1">
    <property type="nucleotide sequence ID" value="NZ_AP031431.1"/>
</dbReference>
<accession>A0A174LEE4</accession>
<proteinExistence type="predicted"/>